<comment type="caution">
    <text evidence="2">The sequence shown here is derived from an EMBL/GenBank/DDBJ whole genome shotgun (WGS) entry which is preliminary data.</text>
</comment>
<reference evidence="2 3" key="1">
    <citation type="journal article" date="2013" name="Genome Announc.">
        <title>Draft Genome Sequence of Streptomyces viridochromogenes Strain Tu57, Producer of Avilamycin.</title>
        <authorList>
            <person name="Gruning B.A."/>
            <person name="Erxleben A."/>
            <person name="Hahnlein A."/>
            <person name="Gunther S."/>
        </authorList>
    </citation>
    <scope>NUCLEOTIDE SEQUENCE [LARGE SCALE GENOMIC DNA]</scope>
    <source>
        <strain evidence="2 3">Tue57</strain>
    </source>
</reference>
<organism evidence="2 3">
    <name type="scientific">Streptomyces viridochromogenes Tue57</name>
    <dbReference type="NCBI Taxonomy" id="1160705"/>
    <lineage>
        <taxon>Bacteria</taxon>
        <taxon>Bacillati</taxon>
        <taxon>Actinomycetota</taxon>
        <taxon>Actinomycetes</taxon>
        <taxon>Kitasatosporales</taxon>
        <taxon>Streptomycetaceae</taxon>
        <taxon>Streptomyces</taxon>
    </lineage>
</organism>
<evidence type="ECO:0000256" key="1">
    <source>
        <dbReference type="SAM" id="MobiDB-lite"/>
    </source>
</evidence>
<dbReference type="PATRIC" id="fig|1160705.3.peg.6957"/>
<evidence type="ECO:0000313" key="2">
    <source>
        <dbReference type="EMBL" id="ELS51970.1"/>
    </source>
</evidence>
<dbReference type="Proteomes" id="UP000011205">
    <property type="component" value="Unassembled WGS sequence"/>
</dbReference>
<dbReference type="EMBL" id="AMLP01000222">
    <property type="protein sequence ID" value="ELS51970.1"/>
    <property type="molecule type" value="Genomic_DNA"/>
</dbReference>
<proteinExistence type="predicted"/>
<sequence>MLRQPGRELFVRSEGRRRTPSSMPKAWRSASTSPGLA</sequence>
<protein>
    <submittedName>
        <fullName evidence="2">Uncharacterized protein</fullName>
    </submittedName>
</protein>
<feature type="compositionally biased region" description="Basic and acidic residues" evidence="1">
    <location>
        <begin position="1"/>
        <end position="17"/>
    </location>
</feature>
<accession>L8P694</accession>
<gene>
    <name evidence="2" type="ORF">STVIR_7042</name>
</gene>
<name>L8P694_STRVR</name>
<dbReference type="AlphaFoldDB" id="L8P694"/>
<feature type="region of interest" description="Disordered" evidence="1">
    <location>
        <begin position="1"/>
        <end position="37"/>
    </location>
</feature>
<evidence type="ECO:0000313" key="3">
    <source>
        <dbReference type="Proteomes" id="UP000011205"/>
    </source>
</evidence>